<reference evidence="1 2" key="1">
    <citation type="journal article" date="2019" name="Nat. Ecol. Evol.">
        <title>Megaphylogeny resolves global patterns of mushroom evolution.</title>
        <authorList>
            <person name="Varga T."/>
            <person name="Krizsan K."/>
            <person name="Foldi C."/>
            <person name="Dima B."/>
            <person name="Sanchez-Garcia M."/>
            <person name="Sanchez-Ramirez S."/>
            <person name="Szollosi G.J."/>
            <person name="Szarkandi J.G."/>
            <person name="Papp V."/>
            <person name="Albert L."/>
            <person name="Andreopoulos W."/>
            <person name="Angelini C."/>
            <person name="Antonin V."/>
            <person name="Barry K.W."/>
            <person name="Bougher N.L."/>
            <person name="Buchanan P."/>
            <person name="Buyck B."/>
            <person name="Bense V."/>
            <person name="Catcheside P."/>
            <person name="Chovatia M."/>
            <person name="Cooper J."/>
            <person name="Damon W."/>
            <person name="Desjardin D."/>
            <person name="Finy P."/>
            <person name="Geml J."/>
            <person name="Haridas S."/>
            <person name="Hughes K."/>
            <person name="Justo A."/>
            <person name="Karasinski D."/>
            <person name="Kautmanova I."/>
            <person name="Kiss B."/>
            <person name="Kocsube S."/>
            <person name="Kotiranta H."/>
            <person name="LaButti K.M."/>
            <person name="Lechner B.E."/>
            <person name="Liimatainen K."/>
            <person name="Lipzen A."/>
            <person name="Lukacs Z."/>
            <person name="Mihaltcheva S."/>
            <person name="Morgado L.N."/>
            <person name="Niskanen T."/>
            <person name="Noordeloos M.E."/>
            <person name="Ohm R.A."/>
            <person name="Ortiz-Santana B."/>
            <person name="Ovrebo C."/>
            <person name="Racz N."/>
            <person name="Riley R."/>
            <person name="Savchenko A."/>
            <person name="Shiryaev A."/>
            <person name="Soop K."/>
            <person name="Spirin V."/>
            <person name="Szebenyi C."/>
            <person name="Tomsovsky M."/>
            <person name="Tulloss R.E."/>
            <person name="Uehling J."/>
            <person name="Grigoriev I.V."/>
            <person name="Vagvolgyi C."/>
            <person name="Papp T."/>
            <person name="Martin F.M."/>
            <person name="Miettinen O."/>
            <person name="Hibbett D.S."/>
            <person name="Nagy L.G."/>
        </authorList>
    </citation>
    <scope>NUCLEOTIDE SEQUENCE [LARGE SCALE GENOMIC DNA]</scope>
    <source>
        <strain evidence="1 2">HHB13444</strain>
    </source>
</reference>
<evidence type="ECO:0000313" key="1">
    <source>
        <dbReference type="EMBL" id="TFK85236.1"/>
    </source>
</evidence>
<organism evidence="1 2">
    <name type="scientific">Polyporus arcularius HHB13444</name>
    <dbReference type="NCBI Taxonomy" id="1314778"/>
    <lineage>
        <taxon>Eukaryota</taxon>
        <taxon>Fungi</taxon>
        <taxon>Dikarya</taxon>
        <taxon>Basidiomycota</taxon>
        <taxon>Agaricomycotina</taxon>
        <taxon>Agaricomycetes</taxon>
        <taxon>Polyporales</taxon>
        <taxon>Polyporaceae</taxon>
        <taxon>Polyporus</taxon>
    </lineage>
</organism>
<dbReference type="Proteomes" id="UP000308197">
    <property type="component" value="Unassembled WGS sequence"/>
</dbReference>
<dbReference type="InParanoid" id="A0A5C3P6C0"/>
<protein>
    <submittedName>
        <fullName evidence="1">Uncharacterized protein</fullName>
    </submittedName>
</protein>
<sequence>MIPWIKSVSIEKVSARIPTVKAAHLCVSDQIVVATTPYSPCLPNLDNSSKCHENFAHVSWFTGVPYSPPPYGSPFPPPRCPSPHRPPAAPSRGCTWLRHSYATD</sequence>
<dbReference type="AlphaFoldDB" id="A0A5C3P6C0"/>
<keyword evidence="2" id="KW-1185">Reference proteome</keyword>
<gene>
    <name evidence="1" type="ORF">K466DRAFT_198397</name>
</gene>
<proteinExistence type="predicted"/>
<accession>A0A5C3P6C0</accession>
<evidence type="ECO:0000313" key="2">
    <source>
        <dbReference type="Proteomes" id="UP000308197"/>
    </source>
</evidence>
<dbReference type="EMBL" id="ML211265">
    <property type="protein sequence ID" value="TFK85236.1"/>
    <property type="molecule type" value="Genomic_DNA"/>
</dbReference>
<name>A0A5C3P6C0_9APHY</name>